<dbReference type="InterPro" id="IPR054254">
    <property type="entry name" value="DUF6985"/>
</dbReference>
<evidence type="ECO:0000313" key="3">
    <source>
        <dbReference type="Proteomes" id="UP000435802"/>
    </source>
</evidence>
<name>A0A6N8SI17_9HYPH</name>
<keyword evidence="3" id="KW-1185">Reference proteome</keyword>
<dbReference type="Pfam" id="PF22481">
    <property type="entry name" value="DUF6985"/>
    <property type="match status" value="1"/>
</dbReference>
<feature type="domain" description="DUF6985" evidence="1">
    <location>
        <begin position="63"/>
        <end position="190"/>
    </location>
</feature>
<dbReference type="OrthoDB" id="3477708at2"/>
<dbReference type="AlphaFoldDB" id="A0A6N8SI17"/>
<organism evidence="2 3">
    <name type="scientific">Shinella kummerowiae</name>
    <dbReference type="NCBI Taxonomy" id="417745"/>
    <lineage>
        <taxon>Bacteria</taxon>
        <taxon>Pseudomonadati</taxon>
        <taxon>Pseudomonadota</taxon>
        <taxon>Alphaproteobacteria</taxon>
        <taxon>Hyphomicrobiales</taxon>
        <taxon>Rhizobiaceae</taxon>
        <taxon>Shinella</taxon>
    </lineage>
</organism>
<evidence type="ECO:0000313" key="2">
    <source>
        <dbReference type="EMBL" id="MXN48725.1"/>
    </source>
</evidence>
<dbReference type="Proteomes" id="UP000435802">
    <property type="component" value="Unassembled WGS sequence"/>
</dbReference>
<dbReference type="EMBL" id="WUMK01000011">
    <property type="protein sequence ID" value="MXN48725.1"/>
    <property type="molecule type" value="Genomic_DNA"/>
</dbReference>
<comment type="caution">
    <text evidence="2">The sequence shown here is derived from an EMBL/GenBank/DDBJ whole genome shotgun (WGS) entry which is preliminary data.</text>
</comment>
<proteinExistence type="predicted"/>
<reference evidence="2 3" key="1">
    <citation type="submission" date="2019-12" db="EMBL/GenBank/DDBJ databases">
        <title>Shinella kummerowiae sp. nov., a symbiotic bacterium isolated from root nodules of the herbal legume Kummerowia stipulacea.</title>
        <authorList>
            <person name="Gao J."/>
        </authorList>
    </citation>
    <scope>NUCLEOTIDE SEQUENCE [LARGE SCALE GENOMIC DNA]</scope>
    <source>
        <strain evidence="2 3">CCBAU 25048</strain>
    </source>
</reference>
<evidence type="ECO:0000259" key="1">
    <source>
        <dbReference type="Pfam" id="PF22481"/>
    </source>
</evidence>
<sequence>MNTMLTDKLSPKYAPYTFDGLPVLYGVDGFWETALPMPQTSTLWHSLVALPHPGRGYSSFAEPGEVPVSFENDDGEGASPDPIMLETARWLIKNDEQVERVIIETILSDMPRLRAIQNGIVLGNDDKPLPDVCDEPMLRQMVRLLHLTLPPIQGKLPYFGAELACTWDREHGYGIMFHGTNIVKSGGGDIPNLSWIANRHAEGRM</sequence>
<gene>
    <name evidence="2" type="ORF">GR138_26360</name>
</gene>
<dbReference type="RefSeq" id="WP_160862208.1">
    <property type="nucleotide sequence ID" value="NZ_WUMK01000011.1"/>
</dbReference>
<protein>
    <recommendedName>
        <fullName evidence="1">DUF6985 domain-containing protein</fullName>
    </recommendedName>
</protein>
<accession>A0A6N8SI17</accession>